<keyword evidence="1" id="KW-0472">Membrane</keyword>
<feature type="domain" description="DUF7707" evidence="3">
    <location>
        <begin position="21"/>
        <end position="129"/>
    </location>
</feature>
<organism evidence="4 5">
    <name type="scientific">Phyllosticta citrichinensis</name>
    <dbReference type="NCBI Taxonomy" id="1130410"/>
    <lineage>
        <taxon>Eukaryota</taxon>
        <taxon>Fungi</taxon>
        <taxon>Dikarya</taxon>
        <taxon>Ascomycota</taxon>
        <taxon>Pezizomycotina</taxon>
        <taxon>Dothideomycetes</taxon>
        <taxon>Dothideomycetes incertae sedis</taxon>
        <taxon>Botryosphaeriales</taxon>
        <taxon>Phyllostictaceae</taxon>
        <taxon>Phyllosticta</taxon>
    </lineage>
</organism>
<keyword evidence="2" id="KW-0732">Signal</keyword>
<dbReference type="Pfam" id="PF24808">
    <property type="entry name" value="DUF7707"/>
    <property type="match status" value="1"/>
</dbReference>
<accession>A0ABR1XR98</accession>
<dbReference type="Proteomes" id="UP001456524">
    <property type="component" value="Unassembled WGS sequence"/>
</dbReference>
<feature type="transmembrane region" description="Helical" evidence="1">
    <location>
        <begin position="176"/>
        <end position="195"/>
    </location>
</feature>
<feature type="chain" id="PRO_5047048955" description="DUF7707 domain-containing protein" evidence="2">
    <location>
        <begin position="20"/>
        <end position="196"/>
    </location>
</feature>
<evidence type="ECO:0000313" key="4">
    <source>
        <dbReference type="EMBL" id="KAK8164215.1"/>
    </source>
</evidence>
<keyword evidence="1" id="KW-1133">Transmembrane helix</keyword>
<feature type="signal peptide" evidence="2">
    <location>
        <begin position="1"/>
        <end position="19"/>
    </location>
</feature>
<evidence type="ECO:0000259" key="3">
    <source>
        <dbReference type="Pfam" id="PF24808"/>
    </source>
</evidence>
<name>A0ABR1XR98_9PEZI</name>
<dbReference type="PANTHER" id="PTHR38118">
    <property type="entry name" value="ANCHORED CELL WALL PROTEIN 11-RELATED"/>
    <property type="match status" value="1"/>
</dbReference>
<proteinExistence type="predicted"/>
<evidence type="ECO:0000256" key="2">
    <source>
        <dbReference type="SAM" id="SignalP"/>
    </source>
</evidence>
<keyword evidence="5" id="KW-1185">Reference proteome</keyword>
<comment type="caution">
    <text evidence="4">The sequence shown here is derived from an EMBL/GenBank/DDBJ whole genome shotgun (WGS) entry which is preliminary data.</text>
</comment>
<protein>
    <recommendedName>
        <fullName evidence="3">DUF7707 domain-containing protein</fullName>
    </recommendedName>
</protein>
<gene>
    <name evidence="4" type="ORF">IWX90DRAFT_487496</name>
</gene>
<dbReference type="PANTHER" id="PTHR38118:SF2">
    <property type="entry name" value="CDP-ALCOHOL PHOSPHATIDYLTRANSFERASE PROTEIN"/>
    <property type="match status" value="1"/>
</dbReference>
<keyword evidence="1" id="KW-0812">Transmembrane</keyword>
<evidence type="ECO:0000313" key="5">
    <source>
        <dbReference type="Proteomes" id="UP001456524"/>
    </source>
</evidence>
<sequence length="196" mass="20215">MRFFSTIALVAGCARLSSTQTIDPDTVSSATRDYWCTSQTSQCPLICLQVYENSTGSSEPQSNDCDPDTLDYSCVCANGASPNVTEYSQTIPYFECTEYNNQCVAKCSSGNNQCASNCRTQNPCGAQSPKRYNITTSTSSSAVASATASSTGGSDFGSFDSSGSGTSAGALAVDFGASYGLAVIVGGLFGGIALIL</sequence>
<dbReference type="InterPro" id="IPR056124">
    <property type="entry name" value="DUF7707"/>
</dbReference>
<dbReference type="EMBL" id="JBBWUH010000006">
    <property type="protein sequence ID" value="KAK8164215.1"/>
    <property type="molecule type" value="Genomic_DNA"/>
</dbReference>
<reference evidence="4 5" key="1">
    <citation type="journal article" date="2022" name="G3 (Bethesda)">
        <title>Enemy or ally: a genomic approach to elucidate the lifestyle of Phyllosticta citrichinaensis.</title>
        <authorList>
            <person name="Buijs V.A."/>
            <person name="Groenewald J.Z."/>
            <person name="Haridas S."/>
            <person name="LaButti K.M."/>
            <person name="Lipzen A."/>
            <person name="Martin F.M."/>
            <person name="Barry K."/>
            <person name="Grigoriev I.V."/>
            <person name="Crous P.W."/>
            <person name="Seidl M.F."/>
        </authorList>
    </citation>
    <scope>NUCLEOTIDE SEQUENCE [LARGE SCALE GENOMIC DNA]</scope>
    <source>
        <strain evidence="4 5">CBS 129764</strain>
    </source>
</reference>
<evidence type="ECO:0000256" key="1">
    <source>
        <dbReference type="SAM" id="Phobius"/>
    </source>
</evidence>